<evidence type="ECO:0000256" key="2">
    <source>
        <dbReference type="ARBA" id="ARBA00023012"/>
    </source>
</evidence>
<evidence type="ECO:0000256" key="5">
    <source>
        <dbReference type="ARBA" id="ARBA00023163"/>
    </source>
</evidence>
<evidence type="ECO:0000313" key="11">
    <source>
        <dbReference type="Proteomes" id="UP000197596"/>
    </source>
</evidence>
<dbReference type="SMART" id="SM00448">
    <property type="entry name" value="REC"/>
    <property type="match status" value="1"/>
</dbReference>
<evidence type="ECO:0000259" key="8">
    <source>
        <dbReference type="PROSITE" id="PS50110"/>
    </source>
</evidence>
<evidence type="ECO:0000256" key="6">
    <source>
        <dbReference type="PROSITE-ProRule" id="PRU00169"/>
    </source>
</evidence>
<dbReference type="GO" id="GO:0000160">
    <property type="term" value="P:phosphorelay signal transduction system"/>
    <property type="evidence" value="ECO:0007669"/>
    <property type="project" value="UniProtKB-KW"/>
</dbReference>
<dbReference type="Pfam" id="PF00072">
    <property type="entry name" value="Response_reg"/>
    <property type="match status" value="1"/>
</dbReference>
<feature type="domain" description="Response regulatory" evidence="8">
    <location>
        <begin position="4"/>
        <end position="118"/>
    </location>
</feature>
<evidence type="ECO:0000256" key="4">
    <source>
        <dbReference type="ARBA" id="ARBA00023125"/>
    </source>
</evidence>
<keyword evidence="2" id="KW-0902">Two-component regulatory system</keyword>
<dbReference type="CDD" id="cd17537">
    <property type="entry name" value="REC_FixJ"/>
    <property type="match status" value="1"/>
</dbReference>
<evidence type="ECO:0000313" key="12">
    <source>
        <dbReference type="Proteomes" id="UP000536746"/>
    </source>
</evidence>
<sequence>MERTVFVVDDDGMVREALLRLLASAGHQARGFSSADEFLRERLPCAPCCLILDMKMPGSDGFEVVRRLERRGDAIPVIFISGYGTIPVTVQAMKAGAHEFLTKPIHGERLLEAVEEALHIAGRELAARTEQAASTLRLETLTPREREVLELAIGGLLNKQIATELGISEITVKVHKRRVMDKMQTKTLADLVRAAERLQISSARHR</sequence>
<evidence type="ECO:0000313" key="10">
    <source>
        <dbReference type="EMBL" id="OWY28614.1"/>
    </source>
</evidence>
<keyword evidence="12" id="KW-1185">Reference proteome</keyword>
<dbReference type="OrthoDB" id="9802186at2"/>
<protein>
    <submittedName>
        <fullName evidence="10">DNA-binding response regulator</fullName>
    </submittedName>
    <submittedName>
        <fullName evidence="9">Response regulator transcription factor</fullName>
    </submittedName>
</protein>
<dbReference type="InterPro" id="IPR001789">
    <property type="entry name" value="Sig_transdc_resp-reg_receiver"/>
</dbReference>
<comment type="caution">
    <text evidence="10">The sequence shown here is derived from an EMBL/GenBank/DDBJ whole genome shotgun (WGS) entry which is preliminary data.</text>
</comment>
<evidence type="ECO:0000256" key="3">
    <source>
        <dbReference type="ARBA" id="ARBA00023015"/>
    </source>
</evidence>
<dbReference type="Gene3D" id="1.10.10.10">
    <property type="entry name" value="Winged helix-like DNA-binding domain superfamily/Winged helix DNA-binding domain"/>
    <property type="match status" value="1"/>
</dbReference>
<feature type="domain" description="HTH luxR-type" evidence="7">
    <location>
        <begin position="134"/>
        <end position="199"/>
    </location>
</feature>
<dbReference type="SUPFAM" id="SSF46894">
    <property type="entry name" value="C-terminal effector domain of the bipartite response regulators"/>
    <property type="match status" value="1"/>
</dbReference>
<dbReference type="PANTHER" id="PTHR44688">
    <property type="entry name" value="DNA-BINDING TRANSCRIPTIONAL ACTIVATOR DEVR_DOSR"/>
    <property type="match status" value="1"/>
</dbReference>
<reference evidence="9 12" key="2">
    <citation type="journal article" date="2020" name="Front. Plant Sci.">
        <title>Isolation of Rhizosphere Bacteria That Improve Quality and Water Stress Tolerance in Greenhouse Ornamentals.</title>
        <authorList>
            <person name="Nordstedt N.P."/>
            <person name="Jones M.L."/>
        </authorList>
    </citation>
    <scope>NUCLEOTIDE SEQUENCE [LARGE SCALE GENOMIC DNA]</scope>
    <source>
        <strain evidence="9 12">C6C2</strain>
    </source>
</reference>
<feature type="modified residue" description="4-aspartylphosphate" evidence="6">
    <location>
        <position position="53"/>
    </location>
</feature>
<dbReference type="RefSeq" id="WP_079219275.1">
    <property type="nucleotide sequence ID" value="NZ_CP018845.1"/>
</dbReference>
<evidence type="ECO:0000256" key="1">
    <source>
        <dbReference type="ARBA" id="ARBA00022553"/>
    </source>
</evidence>
<reference evidence="10 11" key="1">
    <citation type="submission" date="2017-06" db="EMBL/GenBank/DDBJ databases">
        <title>Herbaspirillum phytohormonus sp. nov., isolated from the root nodule of Robinia pseudoacacia in lead-zinc mine.</title>
        <authorList>
            <person name="Fan M."/>
            <person name="Lin Y."/>
        </authorList>
    </citation>
    <scope>NUCLEOTIDE SEQUENCE [LARGE SCALE GENOMIC DNA]</scope>
    <source>
        <strain evidence="10 11">HZ10</strain>
    </source>
</reference>
<dbReference type="InterPro" id="IPR011006">
    <property type="entry name" value="CheY-like_superfamily"/>
</dbReference>
<dbReference type="PROSITE" id="PS50110">
    <property type="entry name" value="RESPONSE_REGULATORY"/>
    <property type="match status" value="1"/>
</dbReference>
<keyword evidence="1 6" id="KW-0597">Phosphoprotein</keyword>
<dbReference type="Gene3D" id="3.40.50.2300">
    <property type="match status" value="1"/>
</dbReference>
<dbReference type="InterPro" id="IPR000792">
    <property type="entry name" value="Tscrpt_reg_LuxR_C"/>
</dbReference>
<dbReference type="EMBL" id="NJGU01000007">
    <property type="protein sequence ID" value="OWY28614.1"/>
    <property type="molecule type" value="Genomic_DNA"/>
</dbReference>
<dbReference type="SUPFAM" id="SSF52172">
    <property type="entry name" value="CheY-like"/>
    <property type="match status" value="1"/>
</dbReference>
<dbReference type="InterPro" id="IPR016032">
    <property type="entry name" value="Sig_transdc_resp-reg_C-effctor"/>
</dbReference>
<dbReference type="InterPro" id="IPR036388">
    <property type="entry name" value="WH-like_DNA-bd_sf"/>
</dbReference>
<dbReference type="PROSITE" id="PS50043">
    <property type="entry name" value="HTH_LUXR_2"/>
    <property type="match status" value="1"/>
</dbReference>
<evidence type="ECO:0000259" key="7">
    <source>
        <dbReference type="PROSITE" id="PS50043"/>
    </source>
</evidence>
<dbReference type="FunFam" id="3.40.50.2300:FF:000018">
    <property type="entry name" value="DNA-binding transcriptional regulator NtrC"/>
    <property type="match status" value="1"/>
</dbReference>
<keyword evidence="4 10" id="KW-0238">DNA-binding</keyword>
<gene>
    <name evidence="10" type="ORF">CEJ42_15145</name>
    <name evidence="9" type="ORF">HNO84_18395</name>
</gene>
<dbReference type="PANTHER" id="PTHR44688:SF16">
    <property type="entry name" value="DNA-BINDING TRANSCRIPTIONAL ACTIVATOR DEVR_DOSR"/>
    <property type="match status" value="1"/>
</dbReference>
<keyword evidence="3" id="KW-0805">Transcription regulation</keyword>
<dbReference type="AlphaFoldDB" id="A0A246WQH9"/>
<dbReference type="Pfam" id="PF00196">
    <property type="entry name" value="GerE"/>
    <property type="match status" value="1"/>
</dbReference>
<dbReference type="GO" id="GO:0003677">
    <property type="term" value="F:DNA binding"/>
    <property type="evidence" value="ECO:0007669"/>
    <property type="project" value="UniProtKB-KW"/>
</dbReference>
<organism evidence="10 11">
    <name type="scientific">Herbaspirillum robiniae</name>
    <dbReference type="NCBI Taxonomy" id="2014887"/>
    <lineage>
        <taxon>Bacteria</taxon>
        <taxon>Pseudomonadati</taxon>
        <taxon>Pseudomonadota</taxon>
        <taxon>Betaproteobacteria</taxon>
        <taxon>Burkholderiales</taxon>
        <taxon>Oxalobacteraceae</taxon>
        <taxon>Herbaspirillum</taxon>
    </lineage>
</organism>
<dbReference type="Proteomes" id="UP000536746">
    <property type="component" value="Unassembled WGS sequence"/>
</dbReference>
<evidence type="ECO:0000313" key="9">
    <source>
        <dbReference type="EMBL" id="NUU03585.1"/>
    </source>
</evidence>
<dbReference type="EMBL" id="JABFMT010000024">
    <property type="protein sequence ID" value="NUU03585.1"/>
    <property type="molecule type" value="Genomic_DNA"/>
</dbReference>
<name>A0A246WQH9_9BURK</name>
<dbReference type="GO" id="GO:0006355">
    <property type="term" value="P:regulation of DNA-templated transcription"/>
    <property type="evidence" value="ECO:0007669"/>
    <property type="project" value="InterPro"/>
</dbReference>
<dbReference type="SMART" id="SM00421">
    <property type="entry name" value="HTH_LUXR"/>
    <property type="match status" value="1"/>
</dbReference>
<dbReference type="CDD" id="cd06170">
    <property type="entry name" value="LuxR_C_like"/>
    <property type="match status" value="1"/>
</dbReference>
<keyword evidence="5" id="KW-0804">Transcription</keyword>
<proteinExistence type="predicted"/>
<accession>A0A246WQH9</accession>
<dbReference type="PRINTS" id="PR00038">
    <property type="entry name" value="HTHLUXR"/>
</dbReference>
<dbReference type="Proteomes" id="UP000197596">
    <property type="component" value="Unassembled WGS sequence"/>
</dbReference>
<dbReference type="PROSITE" id="PS00622">
    <property type="entry name" value="HTH_LUXR_1"/>
    <property type="match status" value="1"/>
</dbReference>